<reference evidence="1 2" key="1">
    <citation type="submission" date="2024-06" db="EMBL/GenBank/DDBJ databases">
        <authorList>
            <person name="Lee S.D."/>
        </authorList>
    </citation>
    <scope>NUCLEOTIDE SEQUENCE [LARGE SCALE GENOMIC DNA]</scope>
    <source>
        <strain evidence="1 2">N1-10</strain>
    </source>
</reference>
<proteinExistence type="predicted"/>
<accession>A0ABV6XLP8</accession>
<name>A0ABV6XLP8_9ACTN</name>
<dbReference type="RefSeq" id="WP_380564666.1">
    <property type="nucleotide sequence ID" value="NZ_JBEUKS010000004.1"/>
</dbReference>
<keyword evidence="1" id="KW-0808">Transferase</keyword>
<evidence type="ECO:0000313" key="1">
    <source>
        <dbReference type="EMBL" id="MFC1439197.1"/>
    </source>
</evidence>
<keyword evidence="2" id="KW-1185">Reference proteome</keyword>
<dbReference type="InterPro" id="IPR014942">
    <property type="entry name" value="AbiEii"/>
</dbReference>
<organism evidence="1 2">
    <name type="scientific">Streptacidiphilus jeojiensis</name>
    <dbReference type="NCBI Taxonomy" id="3229225"/>
    <lineage>
        <taxon>Bacteria</taxon>
        <taxon>Bacillati</taxon>
        <taxon>Actinomycetota</taxon>
        <taxon>Actinomycetes</taxon>
        <taxon>Kitasatosporales</taxon>
        <taxon>Streptomycetaceae</taxon>
        <taxon>Streptacidiphilus</taxon>
    </lineage>
</organism>
<dbReference type="EMBL" id="JBEUKS010000004">
    <property type="protein sequence ID" value="MFC1439197.1"/>
    <property type="molecule type" value="Genomic_DNA"/>
</dbReference>
<protein>
    <submittedName>
        <fullName evidence="1">Nucleotidyl transferase AbiEii/AbiGii toxin family protein</fullName>
    </submittedName>
</protein>
<dbReference type="Pfam" id="PF08843">
    <property type="entry name" value="AbiEii"/>
    <property type="match status" value="1"/>
</dbReference>
<dbReference type="Proteomes" id="UP001592581">
    <property type="component" value="Unassembled WGS sequence"/>
</dbReference>
<comment type="caution">
    <text evidence="1">The sequence shown here is derived from an EMBL/GenBank/DDBJ whole genome shotgun (WGS) entry which is preliminary data.</text>
</comment>
<evidence type="ECO:0000313" key="2">
    <source>
        <dbReference type="Proteomes" id="UP001592581"/>
    </source>
</evidence>
<gene>
    <name evidence="1" type="ORF">ABUW04_13105</name>
</gene>
<sequence length="221" mass="24248">MDLHHRLIRVGLDALAQDYGYALAGGYAVQVHQIVNRMSDDVDLFAPIERAEREMPAAVERVTAAYQAAGFLVEIAQQVATYTRLNVIDPASGAQSKVELVAEFLHHPPVQSDLGPVLHMDDVAAGKTSALFGRAEVRDAIDVNGLLDSGYTTERLMELAAANDAGFDQPMFADALARVRRYTDRQFAAYGVDDHQAEAIRQRFADWKGQIEQSESSTDAE</sequence>
<dbReference type="GO" id="GO:0016740">
    <property type="term" value="F:transferase activity"/>
    <property type="evidence" value="ECO:0007669"/>
    <property type="project" value="UniProtKB-KW"/>
</dbReference>